<feature type="compositionally biased region" description="Basic and acidic residues" evidence="4">
    <location>
        <begin position="197"/>
        <end position="208"/>
    </location>
</feature>
<evidence type="ECO:0000313" key="6">
    <source>
        <dbReference type="WBParaSite" id="PSAMB.scaffold9147size5297.g32173.t1"/>
    </source>
</evidence>
<keyword evidence="2 3" id="KW-0175">Coiled coil</keyword>
<evidence type="ECO:0000256" key="4">
    <source>
        <dbReference type="SAM" id="MobiDB-lite"/>
    </source>
</evidence>
<dbReference type="PANTHER" id="PTHR21682">
    <property type="entry name" value="COILED-COIL DOMAIN-CONTAINING PROTEIN 149"/>
    <property type="match status" value="1"/>
</dbReference>
<sequence length="208" mass="23721">MARQPSSPNRLHTEIEYKDLLEELQAVQKRFASKVEALLAVSEDLARCQQDRDKWQTVAQNYERNLSRVEALYEKEKEVAKQKDRAANEEKMHQAVLVKSLRQENEKFLHENGALQIELKEAKGDSKMLRQKLARHQLKEYYAASEDNQSPIEPLPTPKSRLSSQSSVPDTPTDIAAPGGKSASSVFFSAPSSDQHTSLEDFERLREQ</sequence>
<dbReference type="AlphaFoldDB" id="A0A914XPH7"/>
<name>A0A914XPH7_9BILA</name>
<evidence type="ECO:0000313" key="5">
    <source>
        <dbReference type="Proteomes" id="UP000887566"/>
    </source>
</evidence>
<accession>A0A914XPH7</accession>
<evidence type="ECO:0000256" key="3">
    <source>
        <dbReference type="SAM" id="Coils"/>
    </source>
</evidence>
<feature type="compositionally biased region" description="Polar residues" evidence="4">
    <location>
        <begin position="160"/>
        <end position="170"/>
    </location>
</feature>
<proteinExistence type="inferred from homology"/>
<reference evidence="6" key="1">
    <citation type="submission" date="2022-11" db="UniProtKB">
        <authorList>
            <consortium name="WormBaseParasite"/>
        </authorList>
    </citation>
    <scope>IDENTIFICATION</scope>
</reference>
<feature type="compositionally biased region" description="Low complexity" evidence="4">
    <location>
        <begin position="182"/>
        <end position="193"/>
    </location>
</feature>
<keyword evidence="5" id="KW-1185">Reference proteome</keyword>
<evidence type="ECO:0000256" key="1">
    <source>
        <dbReference type="ARBA" id="ARBA00005872"/>
    </source>
</evidence>
<organism evidence="5 6">
    <name type="scientific">Plectus sambesii</name>
    <dbReference type="NCBI Taxonomy" id="2011161"/>
    <lineage>
        <taxon>Eukaryota</taxon>
        <taxon>Metazoa</taxon>
        <taxon>Ecdysozoa</taxon>
        <taxon>Nematoda</taxon>
        <taxon>Chromadorea</taxon>
        <taxon>Plectida</taxon>
        <taxon>Plectina</taxon>
        <taxon>Plectoidea</taxon>
        <taxon>Plectidae</taxon>
        <taxon>Plectus</taxon>
    </lineage>
</organism>
<dbReference type="Pfam" id="PF09789">
    <property type="entry name" value="CC149"/>
    <property type="match status" value="1"/>
</dbReference>
<dbReference type="PANTHER" id="PTHR21682:SF2">
    <property type="entry name" value="COILED-COIL DOMAIN-CONTAINING PROTEIN 149"/>
    <property type="match status" value="1"/>
</dbReference>
<feature type="coiled-coil region" evidence="3">
    <location>
        <begin position="10"/>
        <end position="139"/>
    </location>
</feature>
<dbReference type="WBParaSite" id="PSAMB.scaffold9147size5297.g32173.t1">
    <property type="protein sequence ID" value="PSAMB.scaffold9147size5297.g32173.t1"/>
    <property type="gene ID" value="PSAMB.scaffold9147size5297.g32173"/>
</dbReference>
<comment type="similarity">
    <text evidence="1">Belongs to the CCDC149 family.</text>
</comment>
<protein>
    <submittedName>
        <fullName evidence="6">Uncharacterized protein</fullName>
    </submittedName>
</protein>
<feature type="region of interest" description="Disordered" evidence="4">
    <location>
        <begin position="140"/>
        <end position="208"/>
    </location>
</feature>
<dbReference type="InterPro" id="IPR019179">
    <property type="entry name" value="CC149"/>
</dbReference>
<dbReference type="Proteomes" id="UP000887566">
    <property type="component" value="Unplaced"/>
</dbReference>
<evidence type="ECO:0000256" key="2">
    <source>
        <dbReference type="ARBA" id="ARBA00023054"/>
    </source>
</evidence>